<reference evidence="2" key="3">
    <citation type="journal article" date="1992" name="Genes Dev.">
        <title>An essential splicing factor, SLU7, mediates 3' splice site choice in yeast.</title>
        <authorList>
            <person name="Frank D.N."/>
            <person name="Guthrie C."/>
        </authorList>
    </citation>
    <scope>NUCLEOTIDE SEQUENCE</scope>
    <source>
        <strain evidence="2">FY1679</strain>
    </source>
</reference>
<sequence>MVLSIKPSLTLCFSVSRKETLPSSLCEVSWSFCRISNCLRLKSYLSFSLDNRSSKIESVSIRVSSSSNSMPSRFASINSISFSASEFPSECVTISSIGILLLFVSFFPCFVFEFPEVRHNFFKTEPSFNFDCDFIHLYFSVPRIVFFFLSNRPELVVGLVFSLVDKSNFSIWLPCFSFTVFSKQ</sequence>
<protein>
    <submittedName>
        <fullName evidence="2">D4473 protein</fullName>
    </submittedName>
</protein>
<organism evidence="2">
    <name type="scientific">Saccharomyces cerevisiae</name>
    <name type="common">Baker's yeast</name>
    <dbReference type="NCBI Taxonomy" id="4932"/>
    <lineage>
        <taxon>Eukaryota</taxon>
        <taxon>Fungi</taxon>
        <taxon>Dikarya</taxon>
        <taxon>Ascomycota</taxon>
        <taxon>Saccharomycotina</taxon>
        <taxon>Saccharomycetes</taxon>
        <taxon>Saccharomycetales</taxon>
        <taxon>Saccharomycetaceae</taxon>
        <taxon>Saccharomyces</taxon>
    </lineage>
</organism>
<reference evidence="2" key="5">
    <citation type="journal article" date="1993" name="Eur. J. Biochem.">
        <title>Disruption of TPS2, the gene encoding the 100-kDa subunit of the trehalose-6-phosphate synthase/phosphatase complex in Saccharomyces cerevisiae, causes accumulation of trehalose-6-phosphate and loss of trehalose-6-phosphate phosphatase activity.</title>
        <authorList>
            <person name="De Virgilio C."/>
            <person name="Burckert N."/>
            <person name="Bell W."/>
            <person name="Jeno P."/>
            <person name="Boller T."/>
            <person name="Wiemken A."/>
        </authorList>
    </citation>
    <scope>NUCLEOTIDE SEQUENCE</scope>
    <source>
        <strain evidence="2">FY1679</strain>
    </source>
</reference>
<name>E9PA62_YEASX</name>
<reference evidence="2" key="7">
    <citation type="journal article" date="1994" name="Gene">
        <title>Sequence of the RAD55 gene of Saccharomyces cerevisiae: similarity of RAD55 to prokaryotic RecA and other RecA-like proteins.</title>
        <authorList>
            <person name="Lovett S.T."/>
        </authorList>
    </citation>
    <scope>NUCLEOTIDE SEQUENCE</scope>
    <source>
        <strain evidence="2">FY1679</strain>
    </source>
</reference>
<keyword evidence="1" id="KW-0472">Membrane</keyword>
<proteinExistence type="predicted"/>
<keyword evidence="1" id="KW-1133">Transmembrane helix</keyword>
<keyword evidence="1" id="KW-0812">Transmembrane</keyword>
<evidence type="ECO:0000256" key="1">
    <source>
        <dbReference type="SAM" id="Phobius"/>
    </source>
</evidence>
<dbReference type="EMBL" id="X82086">
    <property type="protein sequence ID" value="CAA57613.1"/>
    <property type="molecule type" value="Genomic_DNA"/>
</dbReference>
<reference evidence="2" key="4">
    <citation type="journal article" date="1993" name="EMBO J.">
        <title>The yeast SSS1 gene is essential for secretory protein translocation and encodes a conserved protein of the endoplasmic reticulum.</title>
        <authorList>
            <person name="Esnault Y."/>
            <person name="Blondel M.-O."/>
            <person name="Deshaies R.J."/>
            <person name="Schekman R."/>
            <person name="Kepes F."/>
        </authorList>
    </citation>
    <scope>NUCLEOTIDE SEQUENCE</scope>
    <source>
        <strain evidence="2">FY1679</strain>
    </source>
</reference>
<gene>
    <name evidence="2" type="primary">D4473</name>
</gene>
<accession>E9PA62</accession>
<dbReference type="AlphaFoldDB" id="E9PA62"/>
<feature type="transmembrane region" description="Helical" evidence="1">
    <location>
        <begin position="92"/>
        <end position="114"/>
    </location>
</feature>
<reference evidence="2" key="6">
    <citation type="journal article" date="1993" name="Mol. Cell. Biol.">
        <title>AFR1 acts in conjunction with the alpha-factor receptor to promote morphogenesis and adaptation.</title>
        <authorList>
            <person name="Konopka J.B."/>
        </authorList>
    </citation>
    <scope>NUCLEOTIDE SEQUENCE</scope>
    <source>
        <strain evidence="2">FY1679</strain>
    </source>
</reference>
<reference evidence="2" key="1">
    <citation type="journal article" date="1991" name="Mol. Cell. Biol.">
        <title>Protein phosphatase 2A in Saccharomyces cerevisiae: effects on cell growth and bud morphogenesis.</title>
        <authorList>
            <person name="Ronne H."/>
            <person name="Carlberg M."/>
            <person name="Hu G.-Z."/>
            <person name="Nehlin J.O."/>
        </authorList>
    </citation>
    <scope>NUCLEOTIDE SEQUENCE</scope>
    <source>
        <strain evidence="2">FY1679</strain>
    </source>
</reference>
<reference evidence="2" key="2">
    <citation type="journal article" date="1992" name="EMBO J.">
        <title>Genes that allow yeast cells to grow in the absence of the HDEL receptor.</title>
        <authorList>
            <person name="Hardwick K.G."/>
            <person name="Boothroyd J.C."/>
            <person name="Rudner A.D."/>
            <person name="Pelham H.R.B."/>
        </authorList>
    </citation>
    <scope>NUCLEOTIDE SEQUENCE</scope>
    <source>
        <strain evidence="2">FY1679</strain>
    </source>
</reference>
<evidence type="ECO:0000313" key="2">
    <source>
        <dbReference type="EMBL" id="CAA57613.1"/>
    </source>
</evidence>
<reference evidence="2" key="9">
    <citation type="journal article" date="1995" name="Yeast">
        <title>Analysis of a 32.8 kb segment of yeast chromosome IV reveals 21 open reading frames, including TPS2, PPH3, RAD55, SED1, PDC2, AFR1, SSS1, SLU7 and a tRNA for arginine.</title>
        <authorList>
            <person name="Coster F."/>
            <person name="Jonniaux J.-L."/>
            <person name="Goffeau A."/>
        </authorList>
    </citation>
    <scope>NUCLEOTIDE SEQUENCE</scope>
    <source>
        <strain evidence="2">FY1679</strain>
    </source>
</reference>
<reference evidence="2" key="8">
    <citation type="submission" date="1994-10" db="EMBL/GenBank/DDBJ databases">
        <title>Cloning and characterization of PDC2, a gene essential for the synthesis of pyruvate decarboxylase in Saccharomyces cerevisiae.</title>
        <authorList>
            <person name="Raghuram V."/>
            <person name="Lobo Z."/>
            <person name="Maitra P.K."/>
        </authorList>
    </citation>
    <scope>NUCLEOTIDE SEQUENCE</scope>
    <source>
        <strain evidence="2">FY1679</strain>
    </source>
</reference>